<comment type="caution">
    <text evidence="10">The sequence shown here is derived from an EMBL/GenBank/DDBJ whole genome shotgun (WGS) entry which is preliminary data.</text>
</comment>
<organism evidence="10 11">
    <name type="scientific">Halteria grandinella</name>
    <dbReference type="NCBI Taxonomy" id="5974"/>
    <lineage>
        <taxon>Eukaryota</taxon>
        <taxon>Sar</taxon>
        <taxon>Alveolata</taxon>
        <taxon>Ciliophora</taxon>
        <taxon>Intramacronucleata</taxon>
        <taxon>Spirotrichea</taxon>
        <taxon>Stichotrichia</taxon>
        <taxon>Sporadotrichida</taxon>
        <taxon>Halteriidae</taxon>
        <taxon>Halteria</taxon>
    </lineage>
</organism>
<dbReference type="EMBL" id="RRYP01002785">
    <property type="protein sequence ID" value="TNV84420.1"/>
    <property type="molecule type" value="Genomic_DNA"/>
</dbReference>
<evidence type="ECO:0000256" key="6">
    <source>
        <dbReference type="ARBA" id="ARBA00023157"/>
    </source>
</evidence>
<dbReference type="Gene3D" id="3.20.110.10">
    <property type="entry name" value="Glycoside hydrolase 38, N terminal domain"/>
    <property type="match status" value="1"/>
</dbReference>
<dbReference type="Pfam" id="PF07748">
    <property type="entry name" value="Glyco_hydro_38C"/>
    <property type="match status" value="1"/>
</dbReference>
<dbReference type="InterPro" id="IPR000602">
    <property type="entry name" value="Glyco_hydro_38_N"/>
</dbReference>
<dbReference type="GO" id="GO:0046872">
    <property type="term" value="F:metal ion binding"/>
    <property type="evidence" value="ECO:0007669"/>
    <property type="project" value="UniProtKB-KW"/>
</dbReference>
<dbReference type="Pfam" id="PF01074">
    <property type="entry name" value="Glyco_hydro_38N"/>
    <property type="match status" value="1"/>
</dbReference>
<dbReference type="InterPro" id="IPR011330">
    <property type="entry name" value="Glyco_hydro/deAcase_b/a-brl"/>
</dbReference>
<evidence type="ECO:0000256" key="4">
    <source>
        <dbReference type="ARBA" id="ARBA00022801"/>
    </source>
</evidence>
<dbReference type="GO" id="GO:0006013">
    <property type="term" value="P:mannose metabolic process"/>
    <property type="evidence" value="ECO:0007669"/>
    <property type="project" value="InterPro"/>
</dbReference>
<dbReference type="SMART" id="SM00872">
    <property type="entry name" value="Alpha-mann_mid"/>
    <property type="match status" value="1"/>
</dbReference>
<accession>A0A8J8P1R4</accession>
<dbReference type="SUPFAM" id="SSF88688">
    <property type="entry name" value="Families 57/38 glycoside transferase middle domain"/>
    <property type="match status" value="1"/>
</dbReference>
<dbReference type="PANTHER" id="PTHR11607">
    <property type="entry name" value="ALPHA-MANNOSIDASE"/>
    <property type="match status" value="1"/>
</dbReference>
<keyword evidence="3" id="KW-0479">Metal-binding</keyword>
<dbReference type="GO" id="GO:0004559">
    <property type="term" value="F:alpha-mannosidase activity"/>
    <property type="evidence" value="ECO:0007669"/>
    <property type="project" value="InterPro"/>
</dbReference>
<proteinExistence type="inferred from homology"/>
<dbReference type="PANTHER" id="PTHR11607:SF3">
    <property type="entry name" value="LYSOSOMAL ALPHA-MANNOSIDASE"/>
    <property type="match status" value="1"/>
</dbReference>
<dbReference type="Proteomes" id="UP000785679">
    <property type="component" value="Unassembled WGS sequence"/>
</dbReference>
<dbReference type="OrthoDB" id="441398at2759"/>
<dbReference type="InterPro" id="IPR037094">
    <property type="entry name" value="Glyco_hydro_38_cen_sf"/>
</dbReference>
<keyword evidence="7" id="KW-0326">Glycosidase</keyword>
<feature type="chain" id="PRO_5035230058" description="Glycoside hydrolase family 38 central domain-containing protein" evidence="8">
    <location>
        <begin position="21"/>
        <end position="999"/>
    </location>
</feature>
<dbReference type="SUPFAM" id="SSF88713">
    <property type="entry name" value="Glycoside hydrolase/deacetylase"/>
    <property type="match status" value="1"/>
</dbReference>
<evidence type="ECO:0000259" key="9">
    <source>
        <dbReference type="SMART" id="SM00872"/>
    </source>
</evidence>
<evidence type="ECO:0000256" key="5">
    <source>
        <dbReference type="ARBA" id="ARBA00022833"/>
    </source>
</evidence>
<dbReference type="Gene3D" id="1.20.1270.50">
    <property type="entry name" value="Glycoside hydrolase family 38, central domain"/>
    <property type="match status" value="1"/>
</dbReference>
<reference evidence="10" key="1">
    <citation type="submission" date="2019-06" db="EMBL/GenBank/DDBJ databases">
        <authorList>
            <person name="Zheng W."/>
        </authorList>
    </citation>
    <scope>NUCLEOTIDE SEQUENCE</scope>
    <source>
        <strain evidence="10">QDHG01</strain>
    </source>
</reference>
<dbReference type="InterPro" id="IPR011682">
    <property type="entry name" value="Glyco_hydro_38_C"/>
</dbReference>
<name>A0A8J8P1R4_HALGN</name>
<evidence type="ECO:0000256" key="3">
    <source>
        <dbReference type="ARBA" id="ARBA00022723"/>
    </source>
</evidence>
<dbReference type="InterPro" id="IPR015341">
    <property type="entry name" value="Glyco_hydro_38_cen"/>
</dbReference>
<keyword evidence="6" id="KW-1015">Disulfide bond</keyword>
<dbReference type="Gene3D" id="2.70.98.30">
    <property type="entry name" value="Golgi alpha-mannosidase II, domain 4"/>
    <property type="match status" value="1"/>
</dbReference>
<evidence type="ECO:0000256" key="8">
    <source>
        <dbReference type="SAM" id="SignalP"/>
    </source>
</evidence>
<evidence type="ECO:0000256" key="1">
    <source>
        <dbReference type="ARBA" id="ARBA00001947"/>
    </source>
</evidence>
<dbReference type="SUPFAM" id="SSF74650">
    <property type="entry name" value="Galactose mutarotase-like"/>
    <property type="match status" value="1"/>
</dbReference>
<dbReference type="InterPro" id="IPR027291">
    <property type="entry name" value="Glyco_hydro_38_N_sf"/>
</dbReference>
<evidence type="ECO:0000256" key="2">
    <source>
        <dbReference type="ARBA" id="ARBA00009792"/>
    </source>
</evidence>
<keyword evidence="4" id="KW-0378">Hydrolase</keyword>
<dbReference type="InterPro" id="IPR011013">
    <property type="entry name" value="Gal_mutarotase_sf_dom"/>
</dbReference>
<comment type="similarity">
    <text evidence="2">Belongs to the glycosyl hydrolase 38 family.</text>
</comment>
<evidence type="ECO:0000256" key="7">
    <source>
        <dbReference type="ARBA" id="ARBA00023295"/>
    </source>
</evidence>
<keyword evidence="5" id="KW-0862">Zinc</keyword>
<evidence type="ECO:0000313" key="11">
    <source>
        <dbReference type="Proteomes" id="UP000785679"/>
    </source>
</evidence>
<gene>
    <name evidence="10" type="ORF">FGO68_gene5674</name>
</gene>
<keyword evidence="8" id="KW-0732">Signal</keyword>
<comment type="cofactor">
    <cofactor evidence="1">
        <name>Zn(2+)</name>
        <dbReference type="ChEBI" id="CHEBI:29105"/>
    </cofactor>
</comment>
<dbReference type="Pfam" id="PF09261">
    <property type="entry name" value="Alpha-mann_mid"/>
    <property type="match status" value="1"/>
</dbReference>
<keyword evidence="11" id="KW-1185">Reference proteome</keyword>
<dbReference type="AlphaFoldDB" id="A0A8J8P1R4"/>
<feature type="signal peptide" evidence="8">
    <location>
        <begin position="1"/>
        <end position="20"/>
    </location>
</feature>
<protein>
    <recommendedName>
        <fullName evidence="9">Glycoside hydrolase family 38 central domain-containing protein</fullName>
    </recommendedName>
</protein>
<dbReference type="InterPro" id="IPR028995">
    <property type="entry name" value="Glyco_hydro_57/38_cen_sf"/>
</dbReference>
<dbReference type="InterPro" id="IPR050843">
    <property type="entry name" value="Glycosyl_Hydrlase_38"/>
</dbReference>
<dbReference type="GO" id="GO:0030246">
    <property type="term" value="F:carbohydrate binding"/>
    <property type="evidence" value="ECO:0007669"/>
    <property type="project" value="InterPro"/>
</dbReference>
<evidence type="ECO:0000313" key="10">
    <source>
        <dbReference type="EMBL" id="TNV84420.1"/>
    </source>
</evidence>
<sequence length="999" mass="115722">MRSKISQFLLLATTLSLTTSKLFLHESPHPFQDVGLSKKLLHIVAHSHQDAGWGRTAIQYFNGAVNGILTNVTEHLWEHPEARFTHAEIWFFQEWYQRQNKTVRARFAQLVQEKRFEFVNGGWVASDEACPTYEDLIENMVVGHEWLKDNLGVTPRIAWHCDSFGHSSAMNEIFQLMGYQSLYFGRMDDLERDIRIQNQTMDFIWQPVFEGKNGPIKSKLKGLHTHLMYNTYTVPCGVPMTNYWNKFDAQELRADFMKDLATNETFAKEYIQCMNEMALAYQTDNVLVTWGYDFAYFDAKNTFGLITDIMAFLSKRGDVQFDMAFSTVENFTQAVIKEFEEKSIELQVFHDDFFPMEEIYKDSFWTGYYSSRSNSKRKIREFSAYTYFTSTLYALDFFKSPSPSFNLITEYNSSFELAQEVGLMQHHDTITGTSFQYVNDDFIYQMDNFTVNNSAMMYGKIQAMAQEGQGLDIGGLSYCLHHLNDRYLCPSQQLNQSSPLLIILYNPSLSDQDSITLFFNTSLLTIEAWYPYSKAFEKVPAEAICYQNPDFPLKSTQQTECEVLVSKRVKALEIQIIKVTFTEQNDIGVKGTQEDLTIESGKVRLDVKSDGFAQGELQMQYTDLEDGVVRKFNFDIRYYLNYNHQTVDDREGGLYIFKSLINDSHPFNHTIQRVTTFQGKLHSMIIVEYKSQMNPYENTFVKVKLTGVRGELEKLVEFEVYLEGIEYMPGLDVTVNWKQEGLENNGIFYTDSNGLDMLKRTTDAYLSRTHNTTLQRASSNYYPVNSAIQITDSSQYFTVMNDRSEGGSAYLDGRIELMINRRGNTTDDLGNDESLNETEWVKGMELGVRTQAKYYLSFTREREEAFDRIRKRYVLTQHPLQYFSTEQAPTISEQPLRSKEQAVEILFKTLKAVRVDQLYLRLFKESSLMMTLAGHEDITGEQAFDIAVALCHFANGKDVECRRRVRVRDVLLDGQPMDATWQRSLKGFVQKYQVTLMPK</sequence>
<feature type="domain" description="Glycoside hydrolase family 38 central" evidence="9">
    <location>
        <begin position="363"/>
        <end position="446"/>
    </location>
</feature>